<gene>
    <name evidence="3" type="ORF">LTR24_008561</name>
</gene>
<dbReference type="Proteomes" id="UP001345013">
    <property type="component" value="Unassembled WGS sequence"/>
</dbReference>
<evidence type="ECO:0000313" key="4">
    <source>
        <dbReference type="Proteomes" id="UP001345013"/>
    </source>
</evidence>
<keyword evidence="2" id="KW-0812">Transmembrane</keyword>
<keyword evidence="2" id="KW-0472">Membrane</keyword>
<proteinExistence type="predicted"/>
<keyword evidence="2" id="KW-1133">Transmembrane helix</keyword>
<feature type="transmembrane region" description="Helical" evidence="2">
    <location>
        <begin position="177"/>
        <end position="199"/>
    </location>
</feature>
<dbReference type="EMBL" id="JAVRRG010000152">
    <property type="protein sequence ID" value="KAK5080280.1"/>
    <property type="molecule type" value="Genomic_DNA"/>
</dbReference>
<feature type="region of interest" description="Disordered" evidence="1">
    <location>
        <begin position="205"/>
        <end position="264"/>
    </location>
</feature>
<evidence type="ECO:0000256" key="1">
    <source>
        <dbReference type="SAM" id="MobiDB-lite"/>
    </source>
</evidence>
<feature type="compositionally biased region" description="Basic and acidic residues" evidence="1">
    <location>
        <begin position="206"/>
        <end position="215"/>
    </location>
</feature>
<sequence>MSNNTNSLLSVGTCYFGAGQLADSHFIPCGNADLGGPQACCYENDYCLSSNTCWDPDTVVTYIAGCTDPLFRSDKCPQRINYPDQQWVAIARCEGDDIDIWTGCAQHPDEIEIEKENCVCNMTNQLIQNPNGKDSFDEIGRLPNMTGQAIAYNPTAVPSATTAANRSDGGLSTGAKAGVGVGVAIAGLLLIAGAVVLFLRHRRNQRQTDREKAELDSPQYRPTQYEYGRNEKSELVGDGYRGLSMGTAGQKSELSSERPVQEMG</sequence>
<feature type="compositionally biased region" description="Basic and acidic residues" evidence="1">
    <location>
        <begin position="254"/>
        <end position="264"/>
    </location>
</feature>
<comment type="caution">
    <text evidence="3">The sequence shown here is derived from an EMBL/GenBank/DDBJ whole genome shotgun (WGS) entry which is preliminary data.</text>
</comment>
<evidence type="ECO:0000256" key="2">
    <source>
        <dbReference type="SAM" id="Phobius"/>
    </source>
</evidence>
<keyword evidence="4" id="KW-1185">Reference proteome</keyword>
<reference evidence="3 4" key="1">
    <citation type="submission" date="2023-08" db="EMBL/GenBank/DDBJ databases">
        <title>Black Yeasts Isolated from many extreme environments.</title>
        <authorList>
            <person name="Coleine C."/>
            <person name="Stajich J.E."/>
            <person name="Selbmann L."/>
        </authorList>
    </citation>
    <scope>NUCLEOTIDE SEQUENCE [LARGE SCALE GENOMIC DNA]</scope>
    <source>
        <strain evidence="3 4">CCFEE 5885</strain>
    </source>
</reference>
<organism evidence="3 4">
    <name type="scientific">Lithohypha guttulata</name>
    <dbReference type="NCBI Taxonomy" id="1690604"/>
    <lineage>
        <taxon>Eukaryota</taxon>
        <taxon>Fungi</taxon>
        <taxon>Dikarya</taxon>
        <taxon>Ascomycota</taxon>
        <taxon>Pezizomycotina</taxon>
        <taxon>Eurotiomycetes</taxon>
        <taxon>Chaetothyriomycetidae</taxon>
        <taxon>Chaetothyriales</taxon>
        <taxon>Trichomeriaceae</taxon>
        <taxon>Lithohypha</taxon>
    </lineage>
</organism>
<evidence type="ECO:0000313" key="3">
    <source>
        <dbReference type="EMBL" id="KAK5080280.1"/>
    </source>
</evidence>
<accession>A0ABR0JZH7</accession>
<protein>
    <submittedName>
        <fullName evidence="3">Uncharacterized protein</fullName>
    </submittedName>
</protein>
<name>A0ABR0JZH7_9EURO</name>